<evidence type="ECO:0000313" key="5">
    <source>
        <dbReference type="Proteomes" id="UP000230750"/>
    </source>
</evidence>
<dbReference type="AlphaFoldDB" id="A0A2G8JMJ3"/>
<evidence type="ECO:0000256" key="1">
    <source>
        <dbReference type="PROSITE-ProRule" id="PRU00352"/>
    </source>
</evidence>
<dbReference type="PANTHER" id="PTHR11036:SF127">
    <property type="entry name" value="SEMAPHORIN-1A"/>
    <property type="match status" value="1"/>
</dbReference>
<dbReference type="InterPro" id="IPR027231">
    <property type="entry name" value="Semaphorin"/>
</dbReference>
<comment type="caution">
    <text evidence="4">The sequence shown here is derived from an EMBL/GenBank/DDBJ whole genome shotgun (WGS) entry which is preliminary data.</text>
</comment>
<dbReference type="Gene3D" id="2.130.10.10">
    <property type="entry name" value="YVTN repeat-like/Quinoprotein amine dehydrogenase"/>
    <property type="match status" value="1"/>
</dbReference>
<dbReference type="GO" id="GO:0005886">
    <property type="term" value="C:plasma membrane"/>
    <property type="evidence" value="ECO:0007669"/>
    <property type="project" value="TreeGrafter"/>
</dbReference>
<reference evidence="4 5" key="1">
    <citation type="journal article" date="2017" name="PLoS Biol.">
        <title>The sea cucumber genome provides insights into morphological evolution and visceral regeneration.</title>
        <authorList>
            <person name="Zhang X."/>
            <person name="Sun L."/>
            <person name="Yuan J."/>
            <person name="Sun Y."/>
            <person name="Gao Y."/>
            <person name="Zhang L."/>
            <person name="Li S."/>
            <person name="Dai H."/>
            <person name="Hamel J.F."/>
            <person name="Liu C."/>
            <person name="Yu Y."/>
            <person name="Liu S."/>
            <person name="Lin W."/>
            <person name="Guo K."/>
            <person name="Jin S."/>
            <person name="Xu P."/>
            <person name="Storey K.B."/>
            <person name="Huan P."/>
            <person name="Zhang T."/>
            <person name="Zhou Y."/>
            <person name="Zhang J."/>
            <person name="Lin C."/>
            <person name="Li X."/>
            <person name="Xing L."/>
            <person name="Huo D."/>
            <person name="Sun M."/>
            <person name="Wang L."/>
            <person name="Mercier A."/>
            <person name="Li F."/>
            <person name="Yang H."/>
            <person name="Xiang J."/>
        </authorList>
    </citation>
    <scope>NUCLEOTIDE SEQUENCE [LARGE SCALE GENOMIC DNA]</scope>
    <source>
        <strain evidence="4">Shaxun</strain>
        <tissue evidence="4">Muscle</tissue>
    </source>
</reference>
<dbReference type="SUPFAM" id="SSF101912">
    <property type="entry name" value="Sema domain"/>
    <property type="match status" value="1"/>
</dbReference>
<dbReference type="STRING" id="307972.A0A2G8JMJ3"/>
<organism evidence="4 5">
    <name type="scientific">Stichopus japonicus</name>
    <name type="common">Sea cucumber</name>
    <dbReference type="NCBI Taxonomy" id="307972"/>
    <lineage>
        <taxon>Eukaryota</taxon>
        <taxon>Metazoa</taxon>
        <taxon>Echinodermata</taxon>
        <taxon>Eleutherozoa</taxon>
        <taxon>Echinozoa</taxon>
        <taxon>Holothuroidea</taxon>
        <taxon>Aspidochirotacea</taxon>
        <taxon>Aspidochirotida</taxon>
        <taxon>Stichopodidae</taxon>
        <taxon>Apostichopus</taxon>
    </lineage>
</organism>
<feature type="transmembrane region" description="Helical" evidence="2">
    <location>
        <begin position="420"/>
        <end position="441"/>
    </location>
</feature>
<sequence>MVVQYVDPAWFYYQLSQCYACRRCSVYQIPNVQVKSGCRNFPYLCATENDVEPKANKFHPHNWPQLLGSFSENTSAWLVFFFHENGQPIIGKICMNESQYSQHDWRSYQKAFLQPNDSSDGIKYTHLEAVQLYDFSLPHNMSMYFAIFSNAGSEMAKSSAVCMIESKDIVEVFYSQKFKNETTGAEIEKRELPRPLGAASGRCGFISEDSEWLQDHPLMSDQVDCTATFEYEGRFLALETLEKLGPDGVLHKVIFIGTEDGRLLKFTLDGESFTFLMEEYFTNDSTIGITNLKVNFMYDERILNVSTSDGLHHQLGLQNCNKISNQCICEQDPFCIWSINRVECIEFFKDYDSQPVSKKQCEGVNQHDALLVVDEYNRRKPEIPTTTITTVDVTKAKTTVKPTKDAAKKEESTSTDNTTMWVLIIFVPIAALCVFALLYCLSKRGRYRRVSSREDLRWKSGWTTIRVLEDCGNKIIRDDKGNEHVGVVNNRGWFLCRRNVVTVFSDLSPSTQYCLGTHLMETAGPTFSNHKIELDTYKVDIAWEGTKPCAYIVLQNSEKNIKKEKPIHGHSFSMSPLPPNMEFKVYLEVQRSSTDSTRTSKYICTVSSPDDMSCSANLDVFLKLSVKEKDDVVIAMVPCKDAVKVLCGLLHYSDSDIDVILSRSNYRKERVIEIFDKVELHTITLLTFLRELQRLIKAMKPSSGSRNDDTKNLLRLIETLVKNIHPHEKCSNCSEVVRSSNHLVNC</sequence>
<evidence type="ECO:0000256" key="2">
    <source>
        <dbReference type="SAM" id="Phobius"/>
    </source>
</evidence>
<dbReference type="Proteomes" id="UP000230750">
    <property type="component" value="Unassembled WGS sequence"/>
</dbReference>
<dbReference type="EMBL" id="MRZV01001585">
    <property type="protein sequence ID" value="PIK36972.1"/>
    <property type="molecule type" value="Genomic_DNA"/>
</dbReference>
<feature type="domain" description="Sema" evidence="3">
    <location>
        <begin position="1"/>
        <end position="316"/>
    </location>
</feature>
<accession>A0A2G8JMJ3</accession>
<gene>
    <name evidence="4" type="ORF">BSL78_26196</name>
</gene>
<proteinExistence type="predicted"/>
<dbReference type="GO" id="GO:0007411">
    <property type="term" value="P:axon guidance"/>
    <property type="evidence" value="ECO:0007669"/>
    <property type="project" value="TreeGrafter"/>
</dbReference>
<keyword evidence="2" id="KW-1133">Transmembrane helix</keyword>
<dbReference type="InterPro" id="IPR036352">
    <property type="entry name" value="Semap_dom_sf"/>
</dbReference>
<dbReference type="PANTHER" id="PTHR11036">
    <property type="entry name" value="SEMAPHORIN"/>
    <property type="match status" value="1"/>
</dbReference>
<dbReference type="InterPro" id="IPR001627">
    <property type="entry name" value="Semap_dom"/>
</dbReference>
<keyword evidence="2" id="KW-0472">Membrane</keyword>
<dbReference type="GO" id="GO:0045499">
    <property type="term" value="F:chemorepellent activity"/>
    <property type="evidence" value="ECO:0007669"/>
    <property type="project" value="TreeGrafter"/>
</dbReference>
<name>A0A2G8JMJ3_STIJA</name>
<evidence type="ECO:0000313" key="4">
    <source>
        <dbReference type="EMBL" id="PIK36972.1"/>
    </source>
</evidence>
<dbReference type="GO" id="GO:0071526">
    <property type="term" value="P:semaphorin-plexin signaling pathway"/>
    <property type="evidence" value="ECO:0007669"/>
    <property type="project" value="TreeGrafter"/>
</dbReference>
<dbReference type="InterPro" id="IPR015943">
    <property type="entry name" value="WD40/YVTN_repeat-like_dom_sf"/>
</dbReference>
<dbReference type="OrthoDB" id="9988752at2759"/>
<dbReference type="PROSITE" id="PS51004">
    <property type="entry name" value="SEMA"/>
    <property type="match status" value="1"/>
</dbReference>
<keyword evidence="5" id="KW-1185">Reference proteome</keyword>
<dbReference type="GO" id="GO:0030335">
    <property type="term" value="P:positive regulation of cell migration"/>
    <property type="evidence" value="ECO:0007669"/>
    <property type="project" value="TreeGrafter"/>
</dbReference>
<dbReference type="GO" id="GO:0030215">
    <property type="term" value="F:semaphorin receptor binding"/>
    <property type="evidence" value="ECO:0007669"/>
    <property type="project" value="InterPro"/>
</dbReference>
<evidence type="ECO:0000259" key="3">
    <source>
        <dbReference type="PROSITE" id="PS51004"/>
    </source>
</evidence>
<keyword evidence="2" id="KW-0812">Transmembrane</keyword>
<dbReference type="Pfam" id="PF01403">
    <property type="entry name" value="Sema"/>
    <property type="match status" value="1"/>
</dbReference>
<comment type="caution">
    <text evidence="1">Lacks conserved residue(s) required for the propagation of feature annotation.</text>
</comment>
<protein>
    <submittedName>
        <fullName evidence="4">Putative semaphorin-6D-like isoform X5</fullName>
    </submittedName>
</protein>